<feature type="compositionally biased region" description="Low complexity" evidence="2">
    <location>
        <begin position="632"/>
        <end position="648"/>
    </location>
</feature>
<protein>
    <submittedName>
        <fullName evidence="3">Uncharacterized protein</fullName>
    </submittedName>
</protein>
<feature type="region of interest" description="Disordered" evidence="2">
    <location>
        <begin position="115"/>
        <end position="164"/>
    </location>
</feature>
<evidence type="ECO:0000256" key="1">
    <source>
        <dbReference type="SAM" id="Coils"/>
    </source>
</evidence>
<dbReference type="EMBL" id="BTSY01000006">
    <property type="protein sequence ID" value="GMT31366.1"/>
    <property type="molecule type" value="Genomic_DNA"/>
</dbReference>
<feature type="compositionally biased region" description="Pro residues" evidence="2">
    <location>
        <begin position="122"/>
        <end position="134"/>
    </location>
</feature>
<evidence type="ECO:0000256" key="2">
    <source>
        <dbReference type="SAM" id="MobiDB-lite"/>
    </source>
</evidence>
<dbReference type="PANTHER" id="PTHR14826:SF14">
    <property type="entry name" value="ANGIOMOTIN_C DOMAIN-CONTAINING PROTEIN"/>
    <property type="match status" value="1"/>
</dbReference>
<dbReference type="AlphaFoldDB" id="A0AAV5WGH9"/>
<dbReference type="GO" id="GO:0030036">
    <property type="term" value="P:actin cytoskeleton organization"/>
    <property type="evidence" value="ECO:0007669"/>
    <property type="project" value="TreeGrafter"/>
</dbReference>
<dbReference type="GO" id="GO:0005886">
    <property type="term" value="C:plasma membrane"/>
    <property type="evidence" value="ECO:0007669"/>
    <property type="project" value="TreeGrafter"/>
</dbReference>
<dbReference type="InterPro" id="IPR051747">
    <property type="entry name" value="Angiomotin-like"/>
</dbReference>
<reference evidence="3" key="1">
    <citation type="submission" date="2023-10" db="EMBL/GenBank/DDBJ databases">
        <title>Genome assembly of Pristionchus species.</title>
        <authorList>
            <person name="Yoshida K."/>
            <person name="Sommer R.J."/>
        </authorList>
    </citation>
    <scope>NUCLEOTIDE SEQUENCE</scope>
    <source>
        <strain evidence="3">RS5133</strain>
    </source>
</reference>
<proteinExistence type="predicted"/>
<feature type="region of interest" description="Disordered" evidence="2">
    <location>
        <begin position="587"/>
        <end position="651"/>
    </location>
</feature>
<feature type="compositionally biased region" description="Low complexity" evidence="2">
    <location>
        <begin position="492"/>
        <end position="503"/>
    </location>
</feature>
<feature type="coiled-coil region" evidence="1">
    <location>
        <begin position="291"/>
        <end position="450"/>
    </location>
</feature>
<sequence>LRLSLPLSPLPDLSKSESERNLKIAFLSNTVVDGQRVGSPVMGEQPTRRINTVNPTMSDQRLLQHLMQEMNVETKENELKLKAMLDKYQQEVTGVVRSSELQPIPASSVLQLQQPQQLQQVLPPPAWAPPPPPGSMSSSVRMDNQLHAPPSLSASSPLHCASSHSQPCLASTAIDMKEPQPSAGGVGGWTTTATQLEKRRLAYTRGRSTEQSCLSGSISAPYETQLSAMPPGYSVAAAAVAASSQQSLAPPPAAPAAAPQPPPPAGLVMSVQPSQPPPHYHQFVPMGASASNSLQQAVQAMRQENVFLRSEVERLTAKANTLQRLESEHGAIEQEYDLLLREKEMMEEMEKHAINAYETRIKVVEQEKESMREQLQQAQQAHHMIAAAAAKMDEYNKLSACVAALSRQKDELSMVAERQRREIGSQTTTLEEQRKHIAVLETALGKAQERVQMSDKIIEDFRSEQRLKDAGVGSNGNGNCNGGITVMRRSSSKNSSPSTTTSSEGGNNELIAMLRWKLRSREDMILKLEATLNEYQKRAEEADRMKNAMTQTFSEKIEGLQREKYDRDRRIAELTEAKERLLADFQLDGSDTGGHDEDPRKTRDLNRMEEVRQKIQEKKKRVNRPQTKNVRSLTSWSSTTQLTPSTSTAESLPCLSTTVTHMRQPAPPPPPDFTTNFAPPAATVIPSVSYTYATPPSSYSNNYTAAEYSNSRGVTTTTIITNGNTVITKEADL</sequence>
<dbReference type="GO" id="GO:0030334">
    <property type="term" value="P:regulation of cell migration"/>
    <property type="evidence" value="ECO:0007669"/>
    <property type="project" value="TreeGrafter"/>
</dbReference>
<dbReference type="PANTHER" id="PTHR14826">
    <property type="entry name" value="ANGIOMOTIN"/>
    <property type="match status" value="1"/>
</dbReference>
<dbReference type="GO" id="GO:0005923">
    <property type="term" value="C:bicellular tight junction"/>
    <property type="evidence" value="ECO:0007669"/>
    <property type="project" value="TreeGrafter"/>
</dbReference>
<keyword evidence="4" id="KW-1185">Reference proteome</keyword>
<evidence type="ECO:0000313" key="4">
    <source>
        <dbReference type="Proteomes" id="UP001432322"/>
    </source>
</evidence>
<feature type="compositionally biased region" description="Basic and acidic residues" evidence="2">
    <location>
        <begin position="593"/>
        <end position="616"/>
    </location>
</feature>
<feature type="coiled-coil region" evidence="1">
    <location>
        <begin position="518"/>
        <end position="552"/>
    </location>
</feature>
<evidence type="ECO:0000313" key="3">
    <source>
        <dbReference type="EMBL" id="GMT31366.1"/>
    </source>
</evidence>
<feature type="region of interest" description="Disordered" evidence="2">
    <location>
        <begin position="469"/>
        <end position="506"/>
    </location>
</feature>
<feature type="compositionally biased region" description="Low complexity" evidence="2">
    <location>
        <begin position="135"/>
        <end position="164"/>
    </location>
</feature>
<gene>
    <name evidence="3" type="ORF">PFISCL1PPCAC_22663</name>
</gene>
<dbReference type="Proteomes" id="UP001432322">
    <property type="component" value="Unassembled WGS sequence"/>
</dbReference>
<keyword evidence="1" id="KW-0175">Coiled coil</keyword>
<name>A0AAV5WGH9_9BILA</name>
<organism evidence="3 4">
    <name type="scientific">Pristionchus fissidentatus</name>
    <dbReference type="NCBI Taxonomy" id="1538716"/>
    <lineage>
        <taxon>Eukaryota</taxon>
        <taxon>Metazoa</taxon>
        <taxon>Ecdysozoa</taxon>
        <taxon>Nematoda</taxon>
        <taxon>Chromadorea</taxon>
        <taxon>Rhabditida</taxon>
        <taxon>Rhabditina</taxon>
        <taxon>Diplogasteromorpha</taxon>
        <taxon>Diplogasteroidea</taxon>
        <taxon>Neodiplogasteridae</taxon>
        <taxon>Pristionchus</taxon>
    </lineage>
</organism>
<accession>A0AAV5WGH9</accession>
<feature type="non-terminal residue" evidence="3">
    <location>
        <position position="1"/>
    </location>
</feature>
<comment type="caution">
    <text evidence="3">The sequence shown here is derived from an EMBL/GenBank/DDBJ whole genome shotgun (WGS) entry which is preliminary data.</text>
</comment>
<dbReference type="GO" id="GO:0031410">
    <property type="term" value="C:cytoplasmic vesicle"/>
    <property type="evidence" value="ECO:0007669"/>
    <property type="project" value="TreeGrafter"/>
</dbReference>